<feature type="transmembrane region" description="Helical" evidence="5">
    <location>
        <begin position="237"/>
        <end position="256"/>
    </location>
</feature>
<evidence type="ECO:0000256" key="3">
    <source>
        <dbReference type="ARBA" id="ARBA00023136"/>
    </source>
</evidence>
<dbReference type="GO" id="GO:0022857">
    <property type="term" value="F:transmembrane transporter activity"/>
    <property type="evidence" value="ECO:0007669"/>
    <property type="project" value="InterPro"/>
</dbReference>
<gene>
    <name evidence="7" type="ORF">AB3G37_18680</name>
</gene>
<evidence type="ECO:0000313" key="7">
    <source>
        <dbReference type="EMBL" id="XDU71542.1"/>
    </source>
</evidence>
<dbReference type="GO" id="GO:0005886">
    <property type="term" value="C:plasma membrane"/>
    <property type="evidence" value="ECO:0007669"/>
    <property type="project" value="TreeGrafter"/>
</dbReference>
<feature type="domain" description="Major facilitator superfamily (MFS) profile" evidence="6">
    <location>
        <begin position="1"/>
        <end position="381"/>
    </location>
</feature>
<evidence type="ECO:0000256" key="5">
    <source>
        <dbReference type="SAM" id="Phobius"/>
    </source>
</evidence>
<dbReference type="SUPFAM" id="SSF103473">
    <property type="entry name" value="MFS general substrate transporter"/>
    <property type="match status" value="1"/>
</dbReference>
<evidence type="ECO:0000256" key="2">
    <source>
        <dbReference type="ARBA" id="ARBA00022989"/>
    </source>
</evidence>
<dbReference type="PANTHER" id="PTHR23521">
    <property type="entry name" value="TRANSPORTER MFS SUPERFAMILY"/>
    <property type="match status" value="1"/>
</dbReference>
<reference evidence="7" key="1">
    <citation type="submission" date="2024-07" db="EMBL/GenBank/DDBJ databases">
        <authorList>
            <person name="Biller S.J."/>
        </authorList>
    </citation>
    <scope>NUCLEOTIDE SEQUENCE</scope>
    <source>
        <strain evidence="7">WC2420</strain>
    </source>
</reference>
<feature type="compositionally biased region" description="Acidic residues" evidence="4">
    <location>
        <begin position="426"/>
        <end position="437"/>
    </location>
</feature>
<feature type="transmembrane region" description="Helical" evidence="5">
    <location>
        <begin position="96"/>
        <end position="118"/>
    </location>
</feature>
<feature type="transmembrane region" description="Helical" evidence="5">
    <location>
        <begin position="35"/>
        <end position="57"/>
    </location>
</feature>
<accession>A0AB39VQG1</accession>
<dbReference type="Pfam" id="PF07690">
    <property type="entry name" value="MFS_1"/>
    <property type="match status" value="1"/>
</dbReference>
<proteinExistence type="predicted"/>
<protein>
    <submittedName>
        <fullName evidence="7">MFS transporter</fullName>
    </submittedName>
</protein>
<keyword evidence="1 5" id="KW-0812">Transmembrane</keyword>
<evidence type="ECO:0000256" key="4">
    <source>
        <dbReference type="SAM" id="MobiDB-lite"/>
    </source>
</evidence>
<dbReference type="EMBL" id="CP165628">
    <property type="protein sequence ID" value="XDU71542.1"/>
    <property type="molecule type" value="Genomic_DNA"/>
</dbReference>
<feature type="transmembrane region" description="Helical" evidence="5">
    <location>
        <begin position="69"/>
        <end position="90"/>
    </location>
</feature>
<keyword evidence="2 5" id="KW-1133">Transmembrane helix</keyword>
<keyword evidence="3 5" id="KW-0472">Membrane</keyword>
<evidence type="ECO:0000256" key="1">
    <source>
        <dbReference type="ARBA" id="ARBA00022692"/>
    </source>
</evidence>
<dbReference type="PANTHER" id="PTHR23521:SF3">
    <property type="entry name" value="MFS TRANSPORTER"/>
    <property type="match status" value="1"/>
</dbReference>
<feature type="transmembrane region" description="Helical" evidence="5">
    <location>
        <begin position="130"/>
        <end position="150"/>
    </location>
</feature>
<feature type="transmembrane region" description="Helical" evidence="5">
    <location>
        <begin position="325"/>
        <end position="348"/>
    </location>
</feature>
<dbReference type="InterPro" id="IPR020846">
    <property type="entry name" value="MFS_dom"/>
</dbReference>
<evidence type="ECO:0000259" key="6">
    <source>
        <dbReference type="PROSITE" id="PS50850"/>
    </source>
</evidence>
<feature type="transmembrane region" description="Helical" evidence="5">
    <location>
        <begin position="7"/>
        <end position="29"/>
    </location>
</feature>
<feature type="transmembrane region" description="Helical" evidence="5">
    <location>
        <begin position="354"/>
        <end position="371"/>
    </location>
</feature>
<dbReference type="InterPro" id="IPR011701">
    <property type="entry name" value="MFS"/>
</dbReference>
<feature type="region of interest" description="Disordered" evidence="4">
    <location>
        <begin position="420"/>
        <end position="491"/>
    </location>
</feature>
<dbReference type="InterPro" id="IPR047200">
    <property type="entry name" value="MFS_YcaD-like"/>
</dbReference>
<sequence length="491" mass="52683">MKKTFGVFFPLYTTTLLMLLGSGLLTTYVSLRLSAIHVSGAMIGAIIAANYIGLVIGGKVGHFLIARVGHIRAYVSCSGIITAAVIGHGLTEIIPVWVVLRLIIGLCMMCQYMVLESWLNDQSDSSQRGVVFGFYMAASYLGMALGQVVLMLQTDLGMSTLLVIALCFALCLVPIALTTRTKVGHMSPAPMELKYFIGAIPKVLAITLVIGMIVGSFYGMAPLYANQQGLTTQQTGLFMALAIFAGLVAQFPLSWLSDRYNRNLLMRINALLLAVAALPLAIFTHISFPLLLTVGFMVSLMQFTLYPLIVALANDMIEPERRVSLSACLLMAFGVGACIGPLAVGALIEPLGGNILYAFFALCGAAIVALSRSSATEQLTQMAEDAPVPHIAMPDSLSSSPLSPALNPNIDEQMIQDQMPAPETAEQSEPETETENELETRPQGADPDADTGLQRAFILLEDSELPPTQQPLEQEEDEADAVPPKVAQQGR</sequence>
<feature type="transmembrane region" description="Helical" evidence="5">
    <location>
        <begin position="199"/>
        <end position="225"/>
    </location>
</feature>
<name>A0AB39VQG1_9GAMM</name>
<dbReference type="Gene3D" id="1.20.1250.20">
    <property type="entry name" value="MFS general substrate transporter like domains"/>
    <property type="match status" value="2"/>
</dbReference>
<feature type="transmembrane region" description="Helical" evidence="5">
    <location>
        <begin position="294"/>
        <end position="313"/>
    </location>
</feature>
<feature type="transmembrane region" description="Helical" evidence="5">
    <location>
        <begin position="156"/>
        <end position="178"/>
    </location>
</feature>
<dbReference type="AlphaFoldDB" id="A0AB39VQG1"/>
<dbReference type="CDD" id="cd17477">
    <property type="entry name" value="MFS_YcaD_like"/>
    <property type="match status" value="1"/>
</dbReference>
<dbReference type="PROSITE" id="PS50850">
    <property type="entry name" value="MFS"/>
    <property type="match status" value="1"/>
</dbReference>
<organism evidence="7">
    <name type="scientific">Rouxiella sp. WC2420</name>
    <dbReference type="NCBI Taxonomy" id="3234145"/>
    <lineage>
        <taxon>Bacteria</taxon>
        <taxon>Pseudomonadati</taxon>
        <taxon>Pseudomonadota</taxon>
        <taxon>Gammaproteobacteria</taxon>
        <taxon>Enterobacterales</taxon>
        <taxon>Yersiniaceae</taxon>
        <taxon>Rouxiella</taxon>
    </lineage>
</organism>
<dbReference type="RefSeq" id="WP_369788752.1">
    <property type="nucleotide sequence ID" value="NZ_CP165628.1"/>
</dbReference>
<feature type="transmembrane region" description="Helical" evidence="5">
    <location>
        <begin position="268"/>
        <end position="288"/>
    </location>
</feature>
<dbReference type="InterPro" id="IPR036259">
    <property type="entry name" value="MFS_trans_sf"/>
</dbReference>